<dbReference type="GO" id="GO:0005737">
    <property type="term" value="C:cytoplasm"/>
    <property type="evidence" value="ECO:0007669"/>
    <property type="project" value="UniProtKB-SubCell"/>
</dbReference>
<comment type="similarity">
    <text evidence="3 9">Belongs to the EPSP synthase family.</text>
</comment>
<gene>
    <name evidence="9 12" type="primary">aroA</name>
    <name evidence="12" type="ORF">AB4Y30_09245</name>
</gene>
<dbReference type="EC" id="2.5.1.19" evidence="9"/>
<feature type="binding site" evidence="9">
    <location>
        <position position="28"/>
    </location>
    <ligand>
        <name>3-phosphoshikimate</name>
        <dbReference type="ChEBI" id="CHEBI:145989"/>
    </ligand>
</feature>
<dbReference type="NCBIfam" id="TIGR01356">
    <property type="entry name" value="aroA"/>
    <property type="match status" value="1"/>
</dbReference>
<name>A0AB39HL10_9BACI</name>
<feature type="binding site" evidence="9">
    <location>
        <position position="23"/>
    </location>
    <ligand>
        <name>phosphoenolpyruvate</name>
        <dbReference type="ChEBI" id="CHEBI:58702"/>
    </ligand>
</feature>
<dbReference type="Pfam" id="PF00275">
    <property type="entry name" value="EPSP_synthase"/>
    <property type="match status" value="1"/>
</dbReference>
<dbReference type="InterPro" id="IPR036968">
    <property type="entry name" value="Enolpyruvate_Tfrase_sf"/>
</dbReference>
<evidence type="ECO:0000256" key="4">
    <source>
        <dbReference type="ARBA" id="ARBA00022490"/>
    </source>
</evidence>
<dbReference type="Gene3D" id="3.65.10.10">
    <property type="entry name" value="Enolpyruvate transferase domain"/>
    <property type="match status" value="2"/>
</dbReference>
<comment type="function">
    <text evidence="1 9">Catalyzes the transfer of the enolpyruvyl moiety of phosphoenolpyruvate (PEP) to the 5-hydroxyl of shikimate-3-phosphate (S3P) to produce enolpyruvyl shikimate-3-phosphate and inorganic phosphate.</text>
</comment>
<feature type="binding site" evidence="9">
    <location>
        <position position="170"/>
    </location>
    <ligand>
        <name>phosphoenolpyruvate</name>
        <dbReference type="ChEBI" id="CHEBI:58702"/>
    </ligand>
</feature>
<feature type="binding site" evidence="9">
    <location>
        <position position="95"/>
    </location>
    <ligand>
        <name>phosphoenolpyruvate</name>
        <dbReference type="ChEBI" id="CHEBI:58702"/>
    </ligand>
</feature>
<dbReference type="PIRSF" id="PIRSF000505">
    <property type="entry name" value="EPSPS"/>
    <property type="match status" value="1"/>
</dbReference>
<evidence type="ECO:0000256" key="1">
    <source>
        <dbReference type="ARBA" id="ARBA00002174"/>
    </source>
</evidence>
<feature type="region of interest" description="Disordered" evidence="10">
    <location>
        <begin position="1"/>
        <end position="20"/>
    </location>
</feature>
<evidence type="ECO:0000259" key="11">
    <source>
        <dbReference type="Pfam" id="PF00275"/>
    </source>
</evidence>
<dbReference type="GO" id="GO:0003866">
    <property type="term" value="F:3-phosphoshikimate 1-carboxyvinyltransferase activity"/>
    <property type="evidence" value="ECO:0007669"/>
    <property type="project" value="UniProtKB-UniRule"/>
</dbReference>
<evidence type="ECO:0000256" key="10">
    <source>
        <dbReference type="SAM" id="MobiDB-lite"/>
    </source>
</evidence>
<dbReference type="PANTHER" id="PTHR21090:SF5">
    <property type="entry name" value="PENTAFUNCTIONAL AROM POLYPEPTIDE"/>
    <property type="match status" value="1"/>
</dbReference>
<feature type="binding site" evidence="9">
    <location>
        <position position="316"/>
    </location>
    <ligand>
        <name>3-phosphoshikimate</name>
        <dbReference type="ChEBI" id="CHEBI:145989"/>
    </ligand>
</feature>
<feature type="binding site" evidence="9">
    <location>
        <position position="23"/>
    </location>
    <ligand>
        <name>3-phosphoshikimate</name>
        <dbReference type="ChEBI" id="CHEBI:145989"/>
    </ligand>
</feature>
<reference evidence="12" key="1">
    <citation type="submission" date="2024-07" db="EMBL/GenBank/DDBJ databases">
        <title>Halotolerant mesophilic bacterium Ornithinibacillus sp. 4-3, sp. nov., isolated from soil.</title>
        <authorList>
            <person name="Sidarenka A.V."/>
            <person name="Guliayeva D.E."/>
            <person name="Leanovich S.I."/>
            <person name="Hileuskaya K.S."/>
            <person name="Akhremchuk A.E."/>
            <person name="Sikolenko M.A."/>
            <person name="Valentovich L.N."/>
        </authorList>
    </citation>
    <scope>NUCLEOTIDE SEQUENCE</scope>
    <source>
        <strain evidence="12">4-3</strain>
    </source>
</reference>
<feature type="binding site" evidence="9">
    <location>
        <position position="347"/>
    </location>
    <ligand>
        <name>phosphoenolpyruvate</name>
        <dbReference type="ChEBI" id="CHEBI:58702"/>
    </ligand>
</feature>
<comment type="caution">
    <text evidence="9">Lacks conserved residue(s) required for the propagation of feature annotation.</text>
</comment>
<dbReference type="InterPro" id="IPR023193">
    <property type="entry name" value="EPSP_synthase_CS"/>
</dbReference>
<dbReference type="FunFam" id="3.65.10.10:FF:000005">
    <property type="entry name" value="3-phosphoshikimate 1-carboxyvinyltransferase"/>
    <property type="match status" value="1"/>
</dbReference>
<proteinExistence type="inferred from homology"/>
<comment type="subcellular location">
    <subcellularLocation>
        <location evidence="9">Cytoplasm</location>
    </subcellularLocation>
</comment>
<dbReference type="InterPro" id="IPR013792">
    <property type="entry name" value="RNA3'P_cycl/enolpyr_Trfase_a/b"/>
</dbReference>
<evidence type="ECO:0000256" key="3">
    <source>
        <dbReference type="ARBA" id="ARBA00009948"/>
    </source>
</evidence>
<organism evidence="12">
    <name type="scientific">Ornithinibacillus sp. 4-3</name>
    <dbReference type="NCBI Taxonomy" id="3231488"/>
    <lineage>
        <taxon>Bacteria</taxon>
        <taxon>Bacillati</taxon>
        <taxon>Bacillota</taxon>
        <taxon>Bacilli</taxon>
        <taxon>Bacillales</taxon>
        <taxon>Bacillaceae</taxon>
        <taxon>Ornithinibacillus</taxon>
    </lineage>
</organism>
<feature type="binding site" evidence="9">
    <location>
        <position position="24"/>
    </location>
    <ligand>
        <name>3-phosphoshikimate</name>
        <dbReference type="ChEBI" id="CHEBI:145989"/>
    </ligand>
</feature>
<protein>
    <recommendedName>
        <fullName evidence="9">3-phosphoshikimate 1-carboxyvinyltransferase</fullName>
        <ecNumber evidence="9">2.5.1.19</ecNumber>
    </recommendedName>
    <alternativeName>
        <fullName evidence="9">5-enolpyruvylshikimate-3-phosphate synthase</fullName>
        <shortName evidence="9">EPSP synthase</shortName>
        <shortName evidence="9">EPSPS</shortName>
    </alternativeName>
</protein>
<dbReference type="HAMAP" id="MF_00210">
    <property type="entry name" value="EPSP_synth"/>
    <property type="match status" value="1"/>
</dbReference>
<keyword evidence="6 9" id="KW-0808">Transferase</keyword>
<evidence type="ECO:0000313" key="12">
    <source>
        <dbReference type="EMBL" id="XDK31225.1"/>
    </source>
</evidence>
<dbReference type="AlphaFoldDB" id="A0AB39HL10"/>
<evidence type="ECO:0000256" key="8">
    <source>
        <dbReference type="ARBA" id="ARBA00044633"/>
    </source>
</evidence>
<dbReference type="InterPro" id="IPR001986">
    <property type="entry name" value="Enolpyruvate_Tfrase_dom"/>
</dbReference>
<feature type="binding site" evidence="9">
    <location>
        <position position="168"/>
    </location>
    <ligand>
        <name>3-phosphoshikimate</name>
        <dbReference type="ChEBI" id="CHEBI:145989"/>
    </ligand>
</feature>
<keyword evidence="4 9" id="KW-0963">Cytoplasm</keyword>
<dbReference type="GO" id="GO:0009073">
    <property type="term" value="P:aromatic amino acid family biosynthetic process"/>
    <property type="evidence" value="ECO:0007669"/>
    <property type="project" value="UniProtKB-KW"/>
</dbReference>
<comment type="pathway">
    <text evidence="2 9">Metabolic intermediate biosynthesis; chorismate biosynthesis; chorismate from D-erythrose 4-phosphate and phosphoenolpyruvate: step 6/7.</text>
</comment>
<dbReference type="SUPFAM" id="SSF55205">
    <property type="entry name" value="EPT/RTPC-like"/>
    <property type="match status" value="1"/>
</dbReference>
<evidence type="ECO:0000256" key="9">
    <source>
        <dbReference type="HAMAP-Rule" id="MF_00210"/>
    </source>
</evidence>
<evidence type="ECO:0000256" key="7">
    <source>
        <dbReference type="ARBA" id="ARBA00023141"/>
    </source>
</evidence>
<dbReference type="CDD" id="cd01556">
    <property type="entry name" value="EPSP_synthase"/>
    <property type="match status" value="1"/>
</dbReference>
<dbReference type="FunFam" id="3.65.10.10:FF:000006">
    <property type="entry name" value="3-phosphoshikimate 1-carboxyvinyltransferase"/>
    <property type="match status" value="1"/>
</dbReference>
<evidence type="ECO:0000256" key="6">
    <source>
        <dbReference type="ARBA" id="ARBA00022679"/>
    </source>
</evidence>
<keyword evidence="7 9" id="KW-0057">Aromatic amino acid biosynthesis</keyword>
<feature type="domain" description="Enolpyruvate transferase" evidence="11">
    <location>
        <begin position="11"/>
        <end position="424"/>
    </location>
</feature>
<dbReference type="EMBL" id="CP162599">
    <property type="protein sequence ID" value="XDK31225.1"/>
    <property type="molecule type" value="Genomic_DNA"/>
</dbReference>
<feature type="binding site" evidence="9">
    <location>
        <position position="343"/>
    </location>
    <ligand>
        <name>3-phosphoshikimate</name>
        <dbReference type="ChEBI" id="CHEBI:145989"/>
    </ligand>
</feature>
<sequence>MTEVKFQPSTKGLSGEMEVPGDKSISHRAIMFGSMATGTTKITNFLQSDDCLHTLEAFRSLGVAIEHQESSITIYGKGIDSFKEPTVPVYFGNSGTAARLMLGLLASLPFYTVIHGDPHLTIRPMDRVIIPLKEMGASIDGRGEGSLLPLGIRGRQLKGIDYILPVKSAQVKSAILIAGLLADGVTKVTEIDTSRDHTERMLTAFGAEVHVDGLEISIQGKQKLTGTNVHVPGDISSAAFFIVAAAIVPNSTLTIKNVGLNETRTGIIDVLQQMGGNITISNEQMIGGEHFGDITVKHSHLRGIEINGKIIPRLIDEIPIIALLATQADGKTVITDAEELRVKETDRIEATVDVLTTLGAKIEPLEDGMIIHGNTNLSGGKVKSYSDHRIAMMGAIASLIAKEEVILDDDSSISVSYPNFLEDLHQLTQS</sequence>
<dbReference type="InterPro" id="IPR006264">
    <property type="entry name" value="EPSP_synthase"/>
</dbReference>
<keyword evidence="5 9" id="KW-0028">Amino-acid biosynthesis</keyword>
<feature type="binding site" evidence="9">
    <location>
        <position position="170"/>
    </location>
    <ligand>
        <name>3-phosphoshikimate</name>
        <dbReference type="ChEBI" id="CHEBI:145989"/>
    </ligand>
</feature>
<dbReference type="PANTHER" id="PTHR21090">
    <property type="entry name" value="AROM/DEHYDROQUINATE SYNTHASE"/>
    <property type="match status" value="1"/>
</dbReference>
<feature type="active site" description="Proton acceptor" evidence="9">
    <location>
        <position position="316"/>
    </location>
</feature>
<dbReference type="GO" id="GO:0008652">
    <property type="term" value="P:amino acid biosynthetic process"/>
    <property type="evidence" value="ECO:0007669"/>
    <property type="project" value="UniProtKB-KW"/>
</dbReference>
<comment type="catalytic activity">
    <reaction evidence="8">
        <text>3-phosphoshikimate + phosphoenolpyruvate = 5-O-(1-carboxyvinyl)-3-phosphoshikimate + phosphate</text>
        <dbReference type="Rhea" id="RHEA:21256"/>
        <dbReference type="ChEBI" id="CHEBI:43474"/>
        <dbReference type="ChEBI" id="CHEBI:57701"/>
        <dbReference type="ChEBI" id="CHEBI:58702"/>
        <dbReference type="ChEBI" id="CHEBI:145989"/>
        <dbReference type="EC" id="2.5.1.19"/>
    </reaction>
    <physiologicalReaction direction="left-to-right" evidence="8">
        <dbReference type="Rhea" id="RHEA:21257"/>
    </physiologicalReaction>
</comment>
<accession>A0AB39HL10</accession>
<feature type="binding site" evidence="9">
    <location>
        <position position="123"/>
    </location>
    <ligand>
        <name>phosphoenolpyruvate</name>
        <dbReference type="ChEBI" id="CHEBI:58702"/>
    </ligand>
</feature>
<dbReference type="GO" id="GO:0009423">
    <property type="term" value="P:chorismate biosynthetic process"/>
    <property type="evidence" value="ECO:0007669"/>
    <property type="project" value="UniProtKB-UniRule"/>
</dbReference>
<evidence type="ECO:0000256" key="5">
    <source>
        <dbReference type="ARBA" id="ARBA00022605"/>
    </source>
</evidence>
<dbReference type="PROSITE" id="PS00885">
    <property type="entry name" value="EPSP_SYNTHASE_2"/>
    <property type="match status" value="1"/>
</dbReference>
<dbReference type="RefSeq" id="WP_368651953.1">
    <property type="nucleotide sequence ID" value="NZ_CP162599.1"/>
</dbReference>
<evidence type="ECO:0000256" key="2">
    <source>
        <dbReference type="ARBA" id="ARBA00004811"/>
    </source>
</evidence>
<dbReference type="PROSITE" id="PS00104">
    <property type="entry name" value="EPSP_SYNTHASE_1"/>
    <property type="match status" value="1"/>
</dbReference>
<comment type="subunit">
    <text evidence="9">Monomer.</text>
</comment>
<feature type="binding site" evidence="9">
    <location>
        <position position="389"/>
    </location>
    <ligand>
        <name>phosphoenolpyruvate</name>
        <dbReference type="ChEBI" id="CHEBI:58702"/>
    </ligand>
</feature>